<dbReference type="SUPFAM" id="SSF52540">
    <property type="entry name" value="P-loop containing nucleoside triphosphate hydrolases"/>
    <property type="match status" value="1"/>
</dbReference>
<dbReference type="OMA" id="HKPSTWQ"/>
<protein>
    <recommendedName>
        <fullName evidence="2">AAA+ ATPase domain-containing protein</fullName>
    </recommendedName>
</protein>
<name>A0A059DH33_EUCGR</name>
<dbReference type="InterPro" id="IPR027417">
    <property type="entry name" value="P-loop_NTPase"/>
</dbReference>
<dbReference type="Gene3D" id="3.40.50.300">
    <property type="entry name" value="P-loop containing nucleotide triphosphate hydrolases"/>
    <property type="match status" value="1"/>
</dbReference>
<dbReference type="InParanoid" id="A0A059DH33"/>
<dbReference type="PANTHER" id="PTHR37807">
    <property type="entry name" value="OS07G0160300 PROTEIN"/>
    <property type="match status" value="1"/>
</dbReference>
<dbReference type="PANTHER" id="PTHR37807:SF3">
    <property type="entry name" value="OS07G0160300 PROTEIN"/>
    <property type="match status" value="1"/>
</dbReference>
<dbReference type="Pfam" id="PF13671">
    <property type="entry name" value="AAA_33"/>
    <property type="match status" value="1"/>
</dbReference>
<dbReference type="STRING" id="71139.A0A059DH33"/>
<evidence type="ECO:0008006" key="2">
    <source>
        <dbReference type="Google" id="ProtNLM"/>
    </source>
</evidence>
<dbReference type="AlphaFoldDB" id="A0A059DH33"/>
<dbReference type="Gramene" id="KCW89779">
    <property type="protein sequence ID" value="KCW89779"/>
    <property type="gene ID" value="EUGRSUZ_A02034"/>
</dbReference>
<sequence>MAKEQENRRPGTPIVIAMKGHPGTGKSTLARALSSALKIPLLDKDDVRDCTLALQQRHQPPDGLLNDLAYDVVFAVAATQLSNGLSVVVDSPLSRRARLDRLVRLASSHGARIAVVECRPGDEAEWRRRLEARRDAGSWHKPATWRDLERLLEAYGGCTEYDLGGVPRLVVDTTRGGDGGAAAAAAAAEEFVAAVRGGRVMKRASASEYLVGRRHEWRLRPSDRDESSTAVIIPGPRDCFIFINQCKCEITVGVCIC</sequence>
<proteinExistence type="predicted"/>
<accession>A0A059DH33</accession>
<gene>
    <name evidence="1" type="ORF">EUGRSUZ_A02034</name>
</gene>
<organism evidence="1">
    <name type="scientific">Eucalyptus grandis</name>
    <name type="common">Flooded gum</name>
    <dbReference type="NCBI Taxonomy" id="71139"/>
    <lineage>
        <taxon>Eukaryota</taxon>
        <taxon>Viridiplantae</taxon>
        <taxon>Streptophyta</taxon>
        <taxon>Embryophyta</taxon>
        <taxon>Tracheophyta</taxon>
        <taxon>Spermatophyta</taxon>
        <taxon>Magnoliopsida</taxon>
        <taxon>eudicotyledons</taxon>
        <taxon>Gunneridae</taxon>
        <taxon>Pentapetalae</taxon>
        <taxon>rosids</taxon>
        <taxon>malvids</taxon>
        <taxon>Myrtales</taxon>
        <taxon>Myrtaceae</taxon>
        <taxon>Myrtoideae</taxon>
        <taxon>Eucalypteae</taxon>
        <taxon>Eucalyptus</taxon>
    </lineage>
</organism>
<reference evidence="1" key="1">
    <citation type="submission" date="2013-07" db="EMBL/GenBank/DDBJ databases">
        <title>The genome of Eucalyptus grandis.</title>
        <authorList>
            <person name="Schmutz J."/>
            <person name="Hayes R."/>
            <person name="Myburg A."/>
            <person name="Tuskan G."/>
            <person name="Grattapaglia D."/>
            <person name="Rokhsar D.S."/>
        </authorList>
    </citation>
    <scope>NUCLEOTIDE SEQUENCE</scope>
    <source>
        <tissue evidence="1">Leaf extractions</tissue>
    </source>
</reference>
<evidence type="ECO:0000313" key="1">
    <source>
        <dbReference type="EMBL" id="KCW89779.1"/>
    </source>
</evidence>
<dbReference type="EMBL" id="KK198753">
    <property type="protein sequence ID" value="KCW89779.1"/>
    <property type="molecule type" value="Genomic_DNA"/>
</dbReference>